<evidence type="ECO:0000313" key="2">
    <source>
        <dbReference type="EMBL" id="EMS65975.1"/>
    </source>
</evidence>
<comment type="catalytic activity">
    <reaction evidence="1">
        <text>Endohydrolysis of the N-glycosidic bond at one specific adenosine on the 28S rRNA.</text>
        <dbReference type="EC" id="3.2.2.22"/>
    </reaction>
</comment>
<reference evidence="2" key="1">
    <citation type="journal article" date="2013" name="Nature">
        <title>Draft genome of the wheat A-genome progenitor Triticum urartu.</title>
        <authorList>
            <person name="Ling H.Q."/>
            <person name="Zhao S."/>
            <person name="Liu D."/>
            <person name="Wang J."/>
            <person name="Sun H."/>
            <person name="Zhang C."/>
            <person name="Fan H."/>
            <person name="Li D."/>
            <person name="Dong L."/>
            <person name="Tao Y."/>
            <person name="Gao C."/>
            <person name="Wu H."/>
            <person name="Li Y."/>
            <person name="Cui Y."/>
            <person name="Guo X."/>
            <person name="Zheng S."/>
            <person name="Wang B."/>
            <person name="Yu K."/>
            <person name="Liang Q."/>
            <person name="Yang W."/>
            <person name="Lou X."/>
            <person name="Chen J."/>
            <person name="Feng M."/>
            <person name="Jian J."/>
            <person name="Zhang X."/>
            <person name="Luo G."/>
            <person name="Jiang Y."/>
            <person name="Liu J."/>
            <person name="Wang Z."/>
            <person name="Sha Y."/>
            <person name="Zhang B."/>
            <person name="Wu H."/>
            <person name="Tang D."/>
            <person name="Shen Q."/>
            <person name="Xue P."/>
            <person name="Zou S."/>
            <person name="Wang X."/>
            <person name="Liu X."/>
            <person name="Wang F."/>
            <person name="Yang Y."/>
            <person name="An X."/>
            <person name="Dong Z."/>
            <person name="Zhang K."/>
            <person name="Zhang X."/>
            <person name="Luo M.C."/>
            <person name="Dvorak J."/>
            <person name="Tong Y."/>
            <person name="Wang J."/>
            <person name="Yang H."/>
            <person name="Li Z."/>
            <person name="Wang D."/>
            <person name="Zhang A."/>
            <person name="Wang J."/>
        </authorList>
    </citation>
    <scope>NUCLEOTIDE SEQUENCE</scope>
</reference>
<dbReference type="InterPro" id="IPR036041">
    <property type="entry name" value="Ribosome-inact_prot_sf"/>
</dbReference>
<dbReference type="GO" id="GO:0030598">
    <property type="term" value="F:rRNA N-glycosylase activity"/>
    <property type="evidence" value="ECO:0007669"/>
    <property type="project" value="UniProtKB-EC"/>
</dbReference>
<proteinExistence type="inferred from homology"/>
<sequence length="480" mass="53977">MAQQADGIYDVPDGPPLMTINLKLSSENSFSEMHRSYASQMERLRKHLKKKFKTLMKGKRKFHLTPDGLAVFTVAFTDGERTVRAIIEGRHMWVRGFETTDGQVYEFKEKNQGHETKKYIKGSILLSHGGGYPTLLREGPPLENFEVGYPALKDMLDQLSHFDPTKSSVKSLRAMAALIIHTAESIKNNFICLIVLKSLDPKLGARKQELTDLGNGYIRSWAKISKLILRYLHISTKVWDVNEQKKVKNEEFYKVPCWTNDPKDVLNHIIFIKSDEYLDNVLHVQDGQTRTLPDVLQASIGVVVVGGVNLALNYATDIPCVAQVLLRATSLSSNVQVIEGEFPIYTDGHIDLCTMHLNLKKKEGHQEEVVKLTLTVSALRQATADANQVHDEGVYCKTTKGCVKDSKMSTAQLELYSENRELFDKLVDERVAESQAEYPTMDPMLLLCSKKESPLNLQVSIKLINCADFHVPDIGVGLVC</sequence>
<dbReference type="GO" id="GO:0006952">
    <property type="term" value="P:defense response"/>
    <property type="evidence" value="ECO:0007669"/>
    <property type="project" value="UniProtKB-KW"/>
</dbReference>
<keyword evidence="1" id="KW-0378">Hydrolase</keyword>
<evidence type="ECO:0000256" key="1">
    <source>
        <dbReference type="RuleBase" id="RU004915"/>
    </source>
</evidence>
<dbReference type="EMBL" id="KD037748">
    <property type="protein sequence ID" value="EMS65975.1"/>
    <property type="molecule type" value="Genomic_DNA"/>
</dbReference>
<name>M8ALL7_TRIUA</name>
<dbReference type="InterPro" id="IPR016138">
    <property type="entry name" value="Ribosome_inactivat_prot_sub1"/>
</dbReference>
<dbReference type="InterPro" id="IPR001574">
    <property type="entry name" value="Ribosome_inactivat_prot"/>
</dbReference>
<keyword evidence="1" id="KW-0611">Plant defense</keyword>
<accession>M8ALL7</accession>
<dbReference type="GO" id="GO:0090729">
    <property type="term" value="F:toxin activity"/>
    <property type="evidence" value="ECO:0007669"/>
    <property type="project" value="UniProtKB-KW"/>
</dbReference>
<protein>
    <submittedName>
        <fullName evidence="2">Uncharacterized protein</fullName>
    </submittedName>
</protein>
<dbReference type="AlphaFoldDB" id="M8ALL7"/>
<dbReference type="Gene3D" id="3.40.420.10">
    <property type="entry name" value="Ricin (A subunit), domain 1"/>
    <property type="match status" value="1"/>
</dbReference>
<dbReference type="GO" id="GO:0017148">
    <property type="term" value="P:negative regulation of translation"/>
    <property type="evidence" value="ECO:0007669"/>
    <property type="project" value="UniProtKB-KW"/>
</dbReference>
<keyword evidence="1" id="KW-0800">Toxin</keyword>
<keyword evidence="1" id="KW-0652">Protein synthesis inhibitor</keyword>
<dbReference type="OMA" id="NCADFHV"/>
<dbReference type="SUPFAM" id="SSF56371">
    <property type="entry name" value="Ribosome inactivating proteins (RIP)"/>
    <property type="match status" value="1"/>
</dbReference>
<dbReference type="Pfam" id="PF00161">
    <property type="entry name" value="RIP"/>
    <property type="match status" value="1"/>
</dbReference>
<organism evidence="2">
    <name type="scientific">Triticum urartu</name>
    <name type="common">Red wild einkorn</name>
    <name type="synonym">Crithodium urartu</name>
    <dbReference type="NCBI Taxonomy" id="4572"/>
    <lineage>
        <taxon>Eukaryota</taxon>
        <taxon>Viridiplantae</taxon>
        <taxon>Streptophyta</taxon>
        <taxon>Embryophyta</taxon>
        <taxon>Tracheophyta</taxon>
        <taxon>Spermatophyta</taxon>
        <taxon>Magnoliopsida</taxon>
        <taxon>Liliopsida</taxon>
        <taxon>Poales</taxon>
        <taxon>Poaceae</taxon>
        <taxon>BOP clade</taxon>
        <taxon>Pooideae</taxon>
        <taxon>Triticodae</taxon>
        <taxon>Triticeae</taxon>
        <taxon>Triticinae</taxon>
        <taxon>Triticum</taxon>
    </lineage>
</organism>
<comment type="similarity">
    <text evidence="1">Belongs to the ribosome-inactivating protein family.</text>
</comment>
<gene>
    <name evidence="2" type="ORF">TRIUR3_21699</name>
</gene>